<reference evidence="2 3" key="1">
    <citation type="submission" date="2017-06" db="EMBL/GenBank/DDBJ databases">
        <authorList>
            <person name="Kim H.J."/>
            <person name="Triplett B.A."/>
        </authorList>
    </citation>
    <scope>NUCLEOTIDE SEQUENCE [LARGE SCALE GENOMIC DNA]</scope>
    <source>
        <strain evidence="2 3">DSM 29052</strain>
    </source>
</reference>
<dbReference type="AlphaFoldDB" id="A0A238WVI9"/>
<organism evidence="2 3">
    <name type="scientific">Puniceibacterium sediminis</name>
    <dbReference type="NCBI Taxonomy" id="1608407"/>
    <lineage>
        <taxon>Bacteria</taxon>
        <taxon>Pseudomonadati</taxon>
        <taxon>Pseudomonadota</taxon>
        <taxon>Alphaproteobacteria</taxon>
        <taxon>Rhodobacterales</taxon>
        <taxon>Paracoccaceae</taxon>
        <taxon>Puniceibacterium</taxon>
    </lineage>
</organism>
<keyword evidence="3" id="KW-1185">Reference proteome</keyword>
<dbReference type="Proteomes" id="UP000198417">
    <property type="component" value="Unassembled WGS sequence"/>
</dbReference>
<accession>A0A238WVI9</accession>
<name>A0A238WVI9_9RHOB</name>
<feature type="region of interest" description="Disordered" evidence="1">
    <location>
        <begin position="88"/>
        <end position="108"/>
    </location>
</feature>
<evidence type="ECO:0000256" key="1">
    <source>
        <dbReference type="SAM" id="MobiDB-lite"/>
    </source>
</evidence>
<dbReference type="EMBL" id="FZNN01000007">
    <property type="protein sequence ID" value="SNR50391.1"/>
    <property type="molecule type" value="Genomic_DNA"/>
</dbReference>
<evidence type="ECO:0000313" key="3">
    <source>
        <dbReference type="Proteomes" id="UP000198417"/>
    </source>
</evidence>
<evidence type="ECO:0000313" key="2">
    <source>
        <dbReference type="EMBL" id="SNR50391.1"/>
    </source>
</evidence>
<protein>
    <submittedName>
        <fullName evidence="2">Uncharacterized protein</fullName>
    </submittedName>
</protein>
<gene>
    <name evidence="2" type="ORF">SAMN06265370_107164</name>
</gene>
<sequence length="108" mass="12052">MSWSRLPAPASGGDWEFVDLLLLAQDHGIEVVEIACDLAVEQNTLRLPAIINLINQLVEPVITSLSEPYTYLQLTYDPRPIASAMRRCARPRRPPHERPHPLPGSAFA</sequence>
<proteinExistence type="predicted"/>